<feature type="compositionally biased region" description="Low complexity" evidence="1">
    <location>
        <begin position="270"/>
        <end position="304"/>
    </location>
</feature>
<dbReference type="InParanoid" id="K1WSP0"/>
<reference evidence="2 3" key="1">
    <citation type="journal article" date="2012" name="BMC Genomics">
        <title>Sequencing the genome of Marssonina brunnea reveals fungus-poplar co-evolution.</title>
        <authorList>
            <person name="Zhu S."/>
            <person name="Cao Y.-Z."/>
            <person name="Jiang C."/>
            <person name="Tan B.-Y."/>
            <person name="Wang Z."/>
            <person name="Feng S."/>
            <person name="Zhang L."/>
            <person name="Su X.-H."/>
            <person name="Brejova B."/>
            <person name="Vinar T."/>
            <person name="Xu M."/>
            <person name="Wang M.-X."/>
            <person name="Zhang S.-G."/>
            <person name="Huang M.-R."/>
            <person name="Wu R."/>
            <person name="Zhou Y."/>
        </authorList>
    </citation>
    <scope>NUCLEOTIDE SEQUENCE [LARGE SCALE GENOMIC DNA]</scope>
    <source>
        <strain evidence="2 3">MB_m1</strain>
    </source>
</reference>
<gene>
    <name evidence="2" type="ORF">MBM_01302</name>
</gene>
<dbReference type="KEGG" id="mbe:MBM_01302"/>
<feature type="compositionally biased region" description="Low complexity" evidence="1">
    <location>
        <begin position="95"/>
        <end position="104"/>
    </location>
</feature>
<proteinExistence type="predicted"/>
<dbReference type="OrthoDB" id="3532269at2759"/>
<dbReference type="HOGENOM" id="CLU_674511_0_0_1"/>
<evidence type="ECO:0000256" key="1">
    <source>
        <dbReference type="SAM" id="MobiDB-lite"/>
    </source>
</evidence>
<dbReference type="Proteomes" id="UP000006753">
    <property type="component" value="Unassembled WGS sequence"/>
</dbReference>
<name>K1WSP0_MARBU</name>
<dbReference type="RefSeq" id="XP_007289191.1">
    <property type="nucleotide sequence ID" value="XM_007289129.1"/>
</dbReference>
<dbReference type="EMBL" id="JH921429">
    <property type="protein sequence ID" value="EKD20620.1"/>
    <property type="molecule type" value="Genomic_DNA"/>
</dbReference>
<feature type="region of interest" description="Disordered" evidence="1">
    <location>
        <begin position="206"/>
        <end position="315"/>
    </location>
</feature>
<accession>K1WSP0</accession>
<evidence type="ECO:0000313" key="2">
    <source>
        <dbReference type="EMBL" id="EKD20620.1"/>
    </source>
</evidence>
<dbReference type="GeneID" id="18757237"/>
<evidence type="ECO:0000313" key="3">
    <source>
        <dbReference type="Proteomes" id="UP000006753"/>
    </source>
</evidence>
<feature type="compositionally biased region" description="Polar residues" evidence="1">
    <location>
        <begin position="224"/>
        <end position="249"/>
    </location>
</feature>
<organism evidence="2 3">
    <name type="scientific">Marssonina brunnea f. sp. multigermtubi (strain MB_m1)</name>
    <name type="common">Marssonina leaf spot fungus</name>
    <dbReference type="NCBI Taxonomy" id="1072389"/>
    <lineage>
        <taxon>Eukaryota</taxon>
        <taxon>Fungi</taxon>
        <taxon>Dikarya</taxon>
        <taxon>Ascomycota</taxon>
        <taxon>Pezizomycotina</taxon>
        <taxon>Leotiomycetes</taxon>
        <taxon>Helotiales</taxon>
        <taxon>Drepanopezizaceae</taxon>
        <taxon>Drepanopeziza</taxon>
    </lineage>
</organism>
<sequence>MPGERWRKDELEALQWLLNRKEQLRSECRSRGEIWDPESWSWEAIANKMTRTARRDEWPELRKYTGKVCYTAYRKRQSLLAAIAPVHQEYPAPLPAASPSSGPTSPSPSLPGLGDMQTPVNNASASSGSGARDNLDRQQAIQHGYPGPSQPSRLPSAIPAPLPPVTVPQRKFHNPYGFVTQYTAPQQPAPVTTNSVSVQYVDDVGSRVPATGGRSARHPLPSHSGRSASSMGPHNAQAASTPQRRQQMNFAAPAAVPHHRSQSRHSMQMSGPAVPAAFGSAAGQAQGSTQQHQSNQNGSNNVNHHIPPEPPYHWTPMERDALKDLYLYSGIGLPSNFVHDRRKGTWTWRMVAEEMNRRAVGASWNVGRIYNDGSCHQMGKYNKADWDACYRERPPGATVQPLDEDDFE</sequence>
<dbReference type="AlphaFoldDB" id="K1WSP0"/>
<protein>
    <submittedName>
        <fullName evidence="2">Uncharacterized protein</fullName>
    </submittedName>
</protein>
<feature type="region of interest" description="Disordered" evidence="1">
    <location>
        <begin position="93"/>
        <end position="162"/>
    </location>
</feature>
<keyword evidence="3" id="KW-1185">Reference proteome</keyword>